<sequence>MPTSTPKIDLNALRRRLDLTRRIARESLVSADIDIATLKDKQDRARMLRGLKNQLTELSTHRGRAPRDLPTRPRRNRTTPALPSVKSATIYAGGAAQPHPLSSPLSPNLSRPRRNHTKTAPPSAKSCTTYTGRASQLHASPLPARSTTPPTPSTPSTPEFDLARLELDLPSPIPDSDSFWDLNSIATDTDWDDESTAATDTAPLKHALKHECLTISRSSTIESAEMAPVQVNLDIPPPVTTVTSATPFFPDNTSEPFTFVDDADYGDSLSTVSRPLSLYGGTGLERLYTVVSSTYTLMYPVLAWCACVLSVLSKAFLLYVVAALIFGDVLRPEELQPDVLEMIRRSRRS</sequence>
<evidence type="ECO:0000313" key="2">
    <source>
        <dbReference type="Proteomes" id="UP000824881"/>
    </source>
</evidence>
<protein>
    <submittedName>
        <fullName evidence="1">Uncharacterized protein</fullName>
    </submittedName>
</protein>
<accession>A0ACB7J264</accession>
<name>A0ACB7J264_PLECO</name>
<evidence type="ECO:0000313" key="1">
    <source>
        <dbReference type="EMBL" id="KAG9224300.1"/>
    </source>
</evidence>
<dbReference type="Proteomes" id="UP000824881">
    <property type="component" value="Unassembled WGS sequence"/>
</dbReference>
<reference evidence="1 2" key="1">
    <citation type="journal article" date="2021" name="Appl. Environ. Microbiol.">
        <title>Genetic linkage and physical mapping for an oyster mushroom Pleurotus cornucopiae and QTL analysis for the trait cap color.</title>
        <authorList>
            <person name="Zhang Y."/>
            <person name="Gao W."/>
            <person name="Sonnenberg A."/>
            <person name="Chen Q."/>
            <person name="Zhang J."/>
            <person name="Huang C."/>
        </authorList>
    </citation>
    <scope>NUCLEOTIDE SEQUENCE [LARGE SCALE GENOMIC DNA]</scope>
    <source>
        <strain evidence="1">CCMSSC00406</strain>
    </source>
</reference>
<organism evidence="1 2">
    <name type="scientific">Pleurotus cornucopiae</name>
    <name type="common">Cornucopia mushroom</name>
    <dbReference type="NCBI Taxonomy" id="5321"/>
    <lineage>
        <taxon>Eukaryota</taxon>
        <taxon>Fungi</taxon>
        <taxon>Dikarya</taxon>
        <taxon>Basidiomycota</taxon>
        <taxon>Agaricomycotina</taxon>
        <taxon>Agaricomycetes</taxon>
        <taxon>Agaricomycetidae</taxon>
        <taxon>Agaricales</taxon>
        <taxon>Pleurotineae</taxon>
        <taxon>Pleurotaceae</taxon>
        <taxon>Pleurotus</taxon>
    </lineage>
</organism>
<proteinExistence type="predicted"/>
<keyword evidence="2" id="KW-1185">Reference proteome</keyword>
<dbReference type="EMBL" id="WQMT02000004">
    <property type="protein sequence ID" value="KAG9224300.1"/>
    <property type="molecule type" value="Genomic_DNA"/>
</dbReference>
<gene>
    <name evidence="1" type="ORF">CCMSSC00406_0004799</name>
</gene>
<comment type="caution">
    <text evidence="1">The sequence shown here is derived from an EMBL/GenBank/DDBJ whole genome shotgun (WGS) entry which is preliminary data.</text>
</comment>